<dbReference type="GO" id="GO:0005886">
    <property type="term" value="C:plasma membrane"/>
    <property type="evidence" value="ECO:0007669"/>
    <property type="project" value="TreeGrafter"/>
</dbReference>
<dbReference type="GO" id="GO:0016491">
    <property type="term" value="F:oxidoreductase activity"/>
    <property type="evidence" value="ECO:0007669"/>
    <property type="project" value="UniProtKB-KW"/>
</dbReference>
<feature type="transmembrane region" description="Helical" evidence="3">
    <location>
        <begin position="203"/>
        <end position="223"/>
    </location>
</feature>
<keyword evidence="3" id="KW-1133">Transmembrane helix</keyword>
<dbReference type="Proteomes" id="UP000237271">
    <property type="component" value="Unassembled WGS sequence"/>
</dbReference>
<dbReference type="InterPro" id="IPR017938">
    <property type="entry name" value="Riboflavin_synthase-like_b-brl"/>
</dbReference>
<dbReference type="InterPro" id="IPR005162">
    <property type="entry name" value="Retrotrans_gag_dom"/>
</dbReference>
<dbReference type="InterPro" id="IPR039261">
    <property type="entry name" value="FNR_nucleotide-bd"/>
</dbReference>
<dbReference type="OrthoDB" id="167398at2759"/>
<dbReference type="InterPro" id="IPR013112">
    <property type="entry name" value="FAD-bd_8"/>
</dbReference>
<dbReference type="InterPro" id="IPR050369">
    <property type="entry name" value="RBOH/FRE"/>
</dbReference>
<gene>
    <name evidence="5" type="ORF">PHPALM_790</name>
</gene>
<evidence type="ECO:0000256" key="1">
    <source>
        <dbReference type="ARBA" id="ARBA00023002"/>
    </source>
</evidence>
<feature type="region of interest" description="Disordered" evidence="2">
    <location>
        <begin position="496"/>
        <end position="520"/>
    </location>
</feature>
<name>A0A2P4YTX9_9STRA</name>
<dbReference type="SUPFAM" id="SSF52343">
    <property type="entry name" value="Ferredoxin reductase-like, C-terminal NADP-linked domain"/>
    <property type="match status" value="1"/>
</dbReference>
<accession>A0A2P4YTX9</accession>
<dbReference type="Pfam" id="PF03732">
    <property type="entry name" value="Retrotrans_gag"/>
    <property type="match status" value="1"/>
</dbReference>
<proteinExistence type="predicted"/>
<evidence type="ECO:0000259" key="4">
    <source>
        <dbReference type="PROSITE" id="PS51384"/>
    </source>
</evidence>
<dbReference type="Pfam" id="PF08022">
    <property type="entry name" value="FAD_binding_8"/>
    <property type="match status" value="1"/>
</dbReference>
<evidence type="ECO:0000313" key="5">
    <source>
        <dbReference type="EMBL" id="POM81264.1"/>
    </source>
</evidence>
<keyword evidence="6" id="KW-1185">Reference proteome</keyword>
<feature type="compositionally biased region" description="Low complexity" evidence="2">
    <location>
        <begin position="171"/>
        <end position="192"/>
    </location>
</feature>
<feature type="transmembrane region" description="Helical" evidence="3">
    <location>
        <begin position="453"/>
        <end position="475"/>
    </location>
</feature>
<dbReference type="PANTHER" id="PTHR11972:SF69">
    <property type="entry name" value="FERRIC REDUCTION OXIDASE 6-RELATED"/>
    <property type="match status" value="1"/>
</dbReference>
<dbReference type="PANTHER" id="PTHR11972">
    <property type="entry name" value="NADPH OXIDASE"/>
    <property type="match status" value="1"/>
</dbReference>
<evidence type="ECO:0000256" key="2">
    <source>
        <dbReference type="SAM" id="MobiDB-lite"/>
    </source>
</evidence>
<feature type="domain" description="FAD-binding FR-type" evidence="4">
    <location>
        <begin position="297"/>
        <end position="457"/>
    </location>
</feature>
<dbReference type="InterPro" id="IPR017927">
    <property type="entry name" value="FAD-bd_FR_type"/>
</dbReference>
<keyword evidence="3" id="KW-0472">Membrane</keyword>
<dbReference type="PROSITE" id="PS51384">
    <property type="entry name" value="FAD_FR"/>
    <property type="match status" value="1"/>
</dbReference>
<dbReference type="SUPFAM" id="SSF63380">
    <property type="entry name" value="Riboflavin synthase domain-like"/>
    <property type="match status" value="1"/>
</dbReference>
<dbReference type="EMBL" id="NCKW01000122">
    <property type="protein sequence ID" value="POM81264.1"/>
    <property type="molecule type" value="Genomic_DNA"/>
</dbReference>
<comment type="caution">
    <text evidence="5">The sequence shown here is derived from an EMBL/GenBank/DDBJ whole genome shotgun (WGS) entry which is preliminary data.</text>
</comment>
<feature type="region of interest" description="Disordered" evidence="2">
    <location>
        <begin position="164"/>
        <end position="192"/>
    </location>
</feature>
<keyword evidence="3 5" id="KW-0812">Transmembrane</keyword>
<sequence>MASGQVSNADICSSAAFQALSGTRLGDSPIFMRALVQGDEVCIEYQLEASVASEATWFGVGPSRGSSMNLGKSVLNWYRAFITECERANKAPTWSLFKQQLRTRFRAFDFEYDLRERMFRLKQNETIHEYVSKFQDLLSQTELAISELEKRFFFQNGLREETAKKIKEESPSTTATGSNAGASTTVSSSASTPWCDDKNCPGIVGGIAFAVMAACGLLLTAALKNSPIGKFFLHRTMVSPPGKVGHISPDCSQPKRTEANRYMQGAVYAILEAEARAFKTEDQERPVTIFIDNGSSLNGVTEELVKKLELDVTEGDMMQVDLGYDHIVKFHRWLGLAMNIAVIIHVIQASDVVDVTLNEKYGECLVLEATPKTGKMAMNVNPGSYFLVRLPAVSATQWHPFSSIVTPDGKSLGFCIKAMGNGSFTRKLLLIRSNNGAKVLIREKRYRNGPKRWFKLASFVLVAGGVGITPMMSLINQTRLFPNSTNDQERRTQRIDALRGGSMNSRSFDPCSSGSQAKRM</sequence>
<keyword evidence="1" id="KW-0560">Oxidoreductase</keyword>
<feature type="compositionally biased region" description="Polar residues" evidence="2">
    <location>
        <begin position="502"/>
        <end position="520"/>
    </location>
</feature>
<evidence type="ECO:0000313" key="6">
    <source>
        <dbReference type="Proteomes" id="UP000237271"/>
    </source>
</evidence>
<dbReference type="AlphaFoldDB" id="A0A2P4YTX9"/>
<protein>
    <submittedName>
        <fullName evidence="5">Transmembrane protein</fullName>
    </submittedName>
</protein>
<evidence type="ECO:0000256" key="3">
    <source>
        <dbReference type="SAM" id="Phobius"/>
    </source>
</evidence>
<organism evidence="5 6">
    <name type="scientific">Phytophthora palmivora</name>
    <dbReference type="NCBI Taxonomy" id="4796"/>
    <lineage>
        <taxon>Eukaryota</taxon>
        <taxon>Sar</taxon>
        <taxon>Stramenopiles</taxon>
        <taxon>Oomycota</taxon>
        <taxon>Peronosporomycetes</taxon>
        <taxon>Peronosporales</taxon>
        <taxon>Peronosporaceae</taxon>
        <taxon>Phytophthora</taxon>
    </lineage>
</organism>
<reference evidence="5 6" key="1">
    <citation type="journal article" date="2017" name="Genome Biol. Evol.">
        <title>Phytophthora megakarya and P. palmivora, closely related causal agents of cacao black pod rot, underwent increases in genome sizes and gene numbers by different mechanisms.</title>
        <authorList>
            <person name="Ali S.S."/>
            <person name="Shao J."/>
            <person name="Lary D.J."/>
            <person name="Kronmiller B."/>
            <person name="Shen D."/>
            <person name="Strem M.D."/>
            <person name="Amoako-Attah I."/>
            <person name="Akrofi A.Y."/>
            <person name="Begoude B.A."/>
            <person name="Ten Hoopen G.M."/>
            <person name="Coulibaly K."/>
            <person name="Kebe B.I."/>
            <person name="Melnick R.L."/>
            <person name="Guiltinan M.J."/>
            <person name="Tyler B.M."/>
            <person name="Meinhardt L.W."/>
            <person name="Bailey B.A."/>
        </authorList>
    </citation>
    <scope>NUCLEOTIDE SEQUENCE [LARGE SCALE GENOMIC DNA]</scope>
    <source>
        <strain evidence="6">sbr112.9</strain>
    </source>
</reference>